<dbReference type="SUPFAM" id="SSF51735">
    <property type="entry name" value="NAD(P)-binding Rossmann-fold domains"/>
    <property type="match status" value="1"/>
</dbReference>
<dbReference type="GO" id="GO:0004764">
    <property type="term" value="F:shikimate 3-dehydrogenase (NADP+) activity"/>
    <property type="evidence" value="ECO:0007669"/>
    <property type="project" value="UniProtKB-UniRule"/>
</dbReference>
<dbReference type="GO" id="GO:0050661">
    <property type="term" value="F:NADP binding"/>
    <property type="evidence" value="ECO:0007669"/>
    <property type="project" value="InterPro"/>
</dbReference>
<keyword evidence="5 8" id="KW-0560">Oxidoreductase</keyword>
<dbReference type="OrthoDB" id="9792692at2"/>
<comment type="similarity">
    <text evidence="8">Belongs to the shikimate dehydrogenase family.</text>
</comment>
<dbReference type="Pfam" id="PF08501">
    <property type="entry name" value="Shikimate_dh_N"/>
    <property type="match status" value="1"/>
</dbReference>
<dbReference type="GO" id="GO:0008652">
    <property type="term" value="P:amino acid biosynthetic process"/>
    <property type="evidence" value="ECO:0007669"/>
    <property type="project" value="UniProtKB-KW"/>
</dbReference>
<evidence type="ECO:0000313" key="12">
    <source>
        <dbReference type="EMBL" id="KMM37602.1"/>
    </source>
</evidence>
<comment type="pathway">
    <text evidence="1 8">Metabolic intermediate biosynthesis; chorismate biosynthesis; chorismate from D-erythrose 4-phosphate and phosphoenolpyruvate: step 4/7.</text>
</comment>
<keyword evidence="4 8" id="KW-0521">NADP</keyword>
<dbReference type="InterPro" id="IPR036291">
    <property type="entry name" value="NAD(P)-bd_dom_sf"/>
</dbReference>
<dbReference type="Pfam" id="PF01488">
    <property type="entry name" value="Shikimate_DH"/>
    <property type="match status" value="1"/>
</dbReference>
<feature type="binding site" evidence="8">
    <location>
        <position position="222"/>
    </location>
    <ligand>
        <name>shikimate</name>
        <dbReference type="ChEBI" id="CHEBI:36208"/>
    </ligand>
</feature>
<dbReference type="EMBL" id="LELK01000004">
    <property type="protein sequence ID" value="KMM37602.1"/>
    <property type="molecule type" value="Genomic_DNA"/>
</dbReference>
<comment type="subunit">
    <text evidence="8">Homodimer.</text>
</comment>
<evidence type="ECO:0000256" key="2">
    <source>
        <dbReference type="ARBA" id="ARBA00012962"/>
    </source>
</evidence>
<feature type="binding site" evidence="8">
    <location>
        <position position="102"/>
    </location>
    <ligand>
        <name>shikimate</name>
        <dbReference type="ChEBI" id="CHEBI:36208"/>
    </ligand>
</feature>
<evidence type="ECO:0000259" key="11">
    <source>
        <dbReference type="Pfam" id="PF18317"/>
    </source>
</evidence>
<feature type="binding site" evidence="8">
    <location>
        <position position="220"/>
    </location>
    <ligand>
        <name>NADP(+)</name>
        <dbReference type="ChEBI" id="CHEBI:58349"/>
    </ligand>
</feature>
<comment type="caution">
    <text evidence="8">Lacks conserved residue(s) required for the propagation of feature annotation.</text>
</comment>
<evidence type="ECO:0000259" key="10">
    <source>
        <dbReference type="Pfam" id="PF08501"/>
    </source>
</evidence>
<dbReference type="InterPro" id="IPR011342">
    <property type="entry name" value="Shikimate_DH"/>
</dbReference>
<evidence type="ECO:0000313" key="13">
    <source>
        <dbReference type="Proteomes" id="UP000035996"/>
    </source>
</evidence>
<dbReference type="RefSeq" id="WP_048312742.1">
    <property type="nucleotide sequence ID" value="NZ_CP119526.1"/>
</dbReference>
<dbReference type="GO" id="GO:0009423">
    <property type="term" value="P:chorismate biosynthetic process"/>
    <property type="evidence" value="ECO:0007669"/>
    <property type="project" value="UniProtKB-UniRule"/>
</dbReference>
<feature type="binding site" evidence="8">
    <location>
        <begin position="15"/>
        <end position="17"/>
    </location>
    <ligand>
        <name>shikimate</name>
        <dbReference type="ChEBI" id="CHEBI:36208"/>
    </ligand>
</feature>
<evidence type="ECO:0000256" key="6">
    <source>
        <dbReference type="ARBA" id="ARBA00023141"/>
    </source>
</evidence>
<evidence type="ECO:0000256" key="8">
    <source>
        <dbReference type="HAMAP-Rule" id="MF_00222"/>
    </source>
</evidence>
<evidence type="ECO:0000256" key="4">
    <source>
        <dbReference type="ARBA" id="ARBA00022857"/>
    </source>
</evidence>
<dbReference type="GO" id="GO:0005829">
    <property type="term" value="C:cytosol"/>
    <property type="evidence" value="ECO:0007669"/>
    <property type="project" value="TreeGrafter"/>
</dbReference>
<reference evidence="12" key="1">
    <citation type="submission" date="2015-06" db="EMBL/GenBank/DDBJ databases">
        <authorList>
            <person name="Liu B."/>
            <person name="Wang J."/>
            <person name="Zhu Y."/>
            <person name="Liu G."/>
            <person name="Chen Q."/>
            <person name="Zheng C."/>
            <person name="Che J."/>
            <person name="Ge C."/>
            <person name="Shi H."/>
            <person name="Pan Z."/>
            <person name="Liu X."/>
        </authorList>
    </citation>
    <scope>NUCLEOTIDE SEQUENCE [LARGE SCALE GENOMIC DNA]</scope>
    <source>
        <strain evidence="12">DSM 16346</strain>
    </source>
</reference>
<dbReference type="STRING" id="157733.AB986_17330"/>
<proteinExistence type="inferred from homology"/>
<dbReference type="InterPro" id="IPR022893">
    <property type="entry name" value="Shikimate_DH_fam"/>
</dbReference>
<dbReference type="UniPathway" id="UPA00053">
    <property type="reaction ID" value="UER00087"/>
</dbReference>
<evidence type="ECO:0000259" key="9">
    <source>
        <dbReference type="Pfam" id="PF01488"/>
    </source>
</evidence>
<name>A0A0J6FTE5_9BACL</name>
<organism evidence="12 13">
    <name type="scientific">Guptibacillus hwajinpoensis</name>
    <dbReference type="NCBI Taxonomy" id="208199"/>
    <lineage>
        <taxon>Bacteria</taxon>
        <taxon>Bacillati</taxon>
        <taxon>Bacillota</taxon>
        <taxon>Bacilli</taxon>
        <taxon>Bacillales</taxon>
        <taxon>Guptibacillaceae</taxon>
        <taxon>Guptibacillus</taxon>
    </lineage>
</organism>
<feature type="binding site" evidence="8">
    <location>
        <position position="250"/>
    </location>
    <ligand>
        <name>shikimate</name>
        <dbReference type="ChEBI" id="CHEBI:36208"/>
    </ligand>
</feature>
<accession>A0A0J6FTE5</accession>
<evidence type="ECO:0000256" key="7">
    <source>
        <dbReference type="ARBA" id="ARBA00049442"/>
    </source>
</evidence>
<comment type="catalytic activity">
    <reaction evidence="7 8">
        <text>shikimate + NADP(+) = 3-dehydroshikimate + NADPH + H(+)</text>
        <dbReference type="Rhea" id="RHEA:17737"/>
        <dbReference type="ChEBI" id="CHEBI:15378"/>
        <dbReference type="ChEBI" id="CHEBI:16630"/>
        <dbReference type="ChEBI" id="CHEBI:36208"/>
        <dbReference type="ChEBI" id="CHEBI:57783"/>
        <dbReference type="ChEBI" id="CHEBI:58349"/>
        <dbReference type="EC" id="1.1.1.25"/>
    </reaction>
</comment>
<dbReference type="Pfam" id="PF18317">
    <property type="entry name" value="SDH_C"/>
    <property type="match status" value="1"/>
</dbReference>
<dbReference type="AlphaFoldDB" id="A0A0J6FTE5"/>
<gene>
    <name evidence="8" type="primary">aroE</name>
    <name evidence="12" type="ORF">AB986_17330</name>
</gene>
<dbReference type="GO" id="GO:0019632">
    <property type="term" value="P:shikimate metabolic process"/>
    <property type="evidence" value="ECO:0007669"/>
    <property type="project" value="InterPro"/>
</dbReference>
<dbReference type="GO" id="GO:0009073">
    <property type="term" value="P:aromatic amino acid family biosynthetic process"/>
    <property type="evidence" value="ECO:0007669"/>
    <property type="project" value="UniProtKB-KW"/>
</dbReference>
<feature type="binding site" evidence="8">
    <location>
        <position position="243"/>
    </location>
    <ligand>
        <name>NADP(+)</name>
        <dbReference type="ChEBI" id="CHEBI:58349"/>
    </ligand>
</feature>
<dbReference type="Gene3D" id="3.40.50.720">
    <property type="entry name" value="NAD(P)-binding Rossmann-like Domain"/>
    <property type="match status" value="1"/>
</dbReference>
<feature type="binding site" evidence="8">
    <location>
        <position position="62"/>
    </location>
    <ligand>
        <name>shikimate</name>
        <dbReference type="ChEBI" id="CHEBI:36208"/>
    </ligand>
</feature>
<feature type="domain" description="SDH C-terminal" evidence="11">
    <location>
        <begin position="243"/>
        <end position="273"/>
    </location>
</feature>
<dbReference type="EC" id="1.1.1.25" evidence="2 8"/>
<feature type="binding site" evidence="8">
    <location>
        <begin position="152"/>
        <end position="157"/>
    </location>
    <ligand>
        <name>NADP(+)</name>
        <dbReference type="ChEBI" id="CHEBI:58349"/>
    </ligand>
</feature>
<feature type="binding site" evidence="8">
    <location>
        <position position="87"/>
    </location>
    <ligand>
        <name>shikimate</name>
        <dbReference type="ChEBI" id="CHEBI:36208"/>
    </ligand>
</feature>
<keyword evidence="6 8" id="KW-0057">Aromatic amino acid biosynthesis</keyword>
<evidence type="ECO:0000256" key="1">
    <source>
        <dbReference type="ARBA" id="ARBA00004871"/>
    </source>
</evidence>
<feature type="domain" description="Quinate/shikimate 5-dehydrogenase/glutamyl-tRNA reductase" evidence="9">
    <location>
        <begin position="118"/>
        <end position="194"/>
    </location>
</feature>
<sequence>MGKLYGLIGHPVGHSMSPIMHNCEFRELGFSDHYQAFDLSPEQLEDGVEAMKMLDVQGFNVTIPHKVAIMPLLDEVEQEALEIGAVNTVYKSGGKFIGTNTDGRGYLMSLLSVIGESSLQEKSILVIGAGGAARAVAVSICRSGVASLTIANRTIEKAEELSSVCSKYAKTDAISLSEAETTLSSFDIVINTTSIGMSPHLNHTPLKLDHMKTGTVLSDLIYNPLETQWLKEGKQRGAVVDNGVSMFVEQGALAFEKWTDVAPNRQRMRRTVLKELGGQK</sequence>
<keyword evidence="13" id="KW-1185">Reference proteome</keyword>
<evidence type="ECO:0000256" key="5">
    <source>
        <dbReference type="ARBA" id="ARBA00023002"/>
    </source>
</evidence>
<dbReference type="InterPro" id="IPR046346">
    <property type="entry name" value="Aminoacid_DH-like_N_sf"/>
</dbReference>
<comment type="function">
    <text evidence="8">Involved in the biosynthesis of the chorismate, which leads to the biosynthesis of aromatic amino acids. Catalyzes the reversible NADPH linked reduction of 3-dehydroshikimate (DHSA) to yield shikimate (SA).</text>
</comment>
<dbReference type="InterPro" id="IPR013708">
    <property type="entry name" value="Shikimate_DH-bd_N"/>
</dbReference>
<protein>
    <recommendedName>
        <fullName evidence="2 8">Shikimate dehydrogenase (NADP(+))</fullName>
        <shortName evidence="8">SDH</shortName>
        <ecNumber evidence="2 8">1.1.1.25</ecNumber>
    </recommendedName>
</protein>
<dbReference type="NCBIfam" id="TIGR00507">
    <property type="entry name" value="aroE"/>
    <property type="match status" value="1"/>
</dbReference>
<feature type="active site" description="Proton acceptor" evidence="8">
    <location>
        <position position="66"/>
    </location>
</feature>
<dbReference type="PANTHER" id="PTHR21089:SF1">
    <property type="entry name" value="BIFUNCTIONAL 3-DEHYDROQUINATE DEHYDRATASE_SHIKIMATE DEHYDROGENASE, CHLOROPLASTIC"/>
    <property type="match status" value="1"/>
</dbReference>
<comment type="caution">
    <text evidence="12">The sequence shown here is derived from an EMBL/GenBank/DDBJ whole genome shotgun (WGS) entry which is preliminary data.</text>
</comment>
<dbReference type="PANTHER" id="PTHR21089">
    <property type="entry name" value="SHIKIMATE DEHYDROGENASE"/>
    <property type="match status" value="1"/>
</dbReference>
<keyword evidence="3 8" id="KW-0028">Amino-acid biosynthesis</keyword>
<feature type="binding site" evidence="8">
    <location>
        <begin position="128"/>
        <end position="132"/>
    </location>
    <ligand>
        <name>NADP(+)</name>
        <dbReference type="ChEBI" id="CHEBI:58349"/>
    </ligand>
</feature>
<dbReference type="CDD" id="cd01065">
    <property type="entry name" value="NAD_bind_Shikimate_DH"/>
    <property type="match status" value="1"/>
</dbReference>
<dbReference type="HAMAP" id="MF_00222">
    <property type="entry name" value="Shikimate_DH_AroE"/>
    <property type="match status" value="1"/>
</dbReference>
<dbReference type="NCBIfam" id="NF001319">
    <property type="entry name" value="PRK00258.3-3"/>
    <property type="match status" value="1"/>
</dbReference>
<dbReference type="Proteomes" id="UP000035996">
    <property type="component" value="Unassembled WGS sequence"/>
</dbReference>
<evidence type="ECO:0000256" key="3">
    <source>
        <dbReference type="ARBA" id="ARBA00022605"/>
    </source>
</evidence>
<dbReference type="InterPro" id="IPR041121">
    <property type="entry name" value="SDH_C"/>
</dbReference>
<dbReference type="Gene3D" id="3.40.50.10860">
    <property type="entry name" value="Leucine Dehydrogenase, chain A, domain 1"/>
    <property type="match status" value="1"/>
</dbReference>
<dbReference type="PATRIC" id="fig|157733.3.peg.1564"/>
<dbReference type="SUPFAM" id="SSF53223">
    <property type="entry name" value="Aminoacid dehydrogenase-like, N-terminal domain"/>
    <property type="match status" value="1"/>
</dbReference>
<feature type="domain" description="Shikimate dehydrogenase substrate binding N-terminal" evidence="10">
    <location>
        <begin position="7"/>
        <end position="89"/>
    </location>
</feature>
<dbReference type="InterPro" id="IPR006151">
    <property type="entry name" value="Shikm_DH/Glu-tRNA_Rdtase"/>
</dbReference>